<sequence>MTRHEYICTVGRGWLLRGFVRGADKNIACKRPLVFAAERISSVVFKRVMGSSPTVLPLGRHQNDGVHPNYYMSQCGDDAEPARTEQRGRDHLNMP</sequence>
<feature type="region of interest" description="Disordered" evidence="1">
    <location>
        <begin position="75"/>
        <end position="95"/>
    </location>
</feature>
<dbReference type="EMBL" id="QJSP01000003">
    <property type="protein sequence ID" value="PYE19559.1"/>
    <property type="molecule type" value="Genomic_DNA"/>
</dbReference>
<accession>A0A318S5Z9</accession>
<name>A0A318S5Z9_WILLI</name>
<evidence type="ECO:0000313" key="3">
    <source>
        <dbReference type="Proteomes" id="UP000247591"/>
    </source>
</evidence>
<reference evidence="2 3" key="1">
    <citation type="submission" date="2018-06" db="EMBL/GenBank/DDBJ databases">
        <title>Genomic Encyclopedia of Type Strains, Phase IV (KMG-IV): sequencing the most valuable type-strain genomes for metagenomic binning, comparative biology and taxonomic classification.</title>
        <authorList>
            <person name="Goeker M."/>
        </authorList>
    </citation>
    <scope>NUCLEOTIDE SEQUENCE [LARGE SCALE GENOMIC DNA]</scope>
    <source>
        <strain evidence="2 3">DSM 45521</strain>
    </source>
</reference>
<dbReference type="Proteomes" id="UP000247591">
    <property type="component" value="Unassembled WGS sequence"/>
</dbReference>
<proteinExistence type="predicted"/>
<comment type="caution">
    <text evidence="2">The sequence shown here is derived from an EMBL/GenBank/DDBJ whole genome shotgun (WGS) entry which is preliminary data.</text>
</comment>
<evidence type="ECO:0000313" key="2">
    <source>
        <dbReference type="EMBL" id="PYE19559.1"/>
    </source>
</evidence>
<dbReference type="AlphaFoldDB" id="A0A318S5Z9"/>
<evidence type="ECO:0000256" key="1">
    <source>
        <dbReference type="SAM" id="MobiDB-lite"/>
    </source>
</evidence>
<protein>
    <submittedName>
        <fullName evidence="2">Uncharacterized protein</fullName>
    </submittedName>
</protein>
<gene>
    <name evidence="2" type="ORF">DFR67_103472</name>
</gene>
<feature type="compositionally biased region" description="Basic and acidic residues" evidence="1">
    <location>
        <begin position="80"/>
        <end position="95"/>
    </location>
</feature>
<organism evidence="2 3">
    <name type="scientific">Williamsia limnetica</name>
    <dbReference type="NCBI Taxonomy" id="882452"/>
    <lineage>
        <taxon>Bacteria</taxon>
        <taxon>Bacillati</taxon>
        <taxon>Actinomycetota</taxon>
        <taxon>Actinomycetes</taxon>
        <taxon>Mycobacteriales</taxon>
        <taxon>Nocardiaceae</taxon>
        <taxon>Williamsia</taxon>
    </lineage>
</organism>
<keyword evidence="3" id="KW-1185">Reference proteome</keyword>